<evidence type="ECO:0000313" key="3">
    <source>
        <dbReference type="Proteomes" id="UP001595621"/>
    </source>
</evidence>
<organism evidence="2 3">
    <name type="scientific">Shewanella submarina</name>
    <dbReference type="NCBI Taxonomy" id="2016376"/>
    <lineage>
        <taxon>Bacteria</taxon>
        <taxon>Pseudomonadati</taxon>
        <taxon>Pseudomonadota</taxon>
        <taxon>Gammaproteobacteria</taxon>
        <taxon>Alteromonadales</taxon>
        <taxon>Shewanellaceae</taxon>
        <taxon>Shewanella</taxon>
    </lineage>
</organism>
<reference evidence="3" key="1">
    <citation type="journal article" date="2019" name="Int. J. Syst. Evol. Microbiol.">
        <title>The Global Catalogue of Microorganisms (GCM) 10K type strain sequencing project: providing services to taxonomists for standard genome sequencing and annotation.</title>
        <authorList>
            <consortium name="The Broad Institute Genomics Platform"/>
            <consortium name="The Broad Institute Genome Sequencing Center for Infectious Disease"/>
            <person name="Wu L."/>
            <person name="Ma J."/>
        </authorList>
    </citation>
    <scope>NUCLEOTIDE SEQUENCE [LARGE SCALE GENOMIC DNA]</scope>
    <source>
        <strain evidence="3">KCTC 52277</strain>
    </source>
</reference>
<protein>
    <submittedName>
        <fullName evidence="2">Uncharacterized protein</fullName>
    </submittedName>
</protein>
<dbReference type="EMBL" id="JBHRTD010000017">
    <property type="protein sequence ID" value="MFC3139821.1"/>
    <property type="molecule type" value="Genomic_DNA"/>
</dbReference>
<evidence type="ECO:0000256" key="1">
    <source>
        <dbReference type="SAM" id="Phobius"/>
    </source>
</evidence>
<proteinExistence type="predicted"/>
<keyword evidence="1" id="KW-0472">Membrane</keyword>
<comment type="caution">
    <text evidence="2">The sequence shown here is derived from an EMBL/GenBank/DDBJ whole genome shotgun (WGS) entry which is preliminary data.</text>
</comment>
<sequence>MNISKLAVTIYTIASILIYGEVVNPDLFNAIDINLGIVTINQNEGMEVTEVLLHLVGALCIALCLINLKPFLLSLKQGFKKHPLLVGEINRKLQAKTGSITDRVSEARIKGFLTPTASTGAWTSIGVGQGDVGIKLSRTNILFCFLTTPISTLWLLKSELLFPLLAALCAWWVSILQSV</sequence>
<accession>A0ABV7GHR9</accession>
<gene>
    <name evidence="2" type="ORF">ACFOE0_16770</name>
</gene>
<name>A0ABV7GHR9_9GAMM</name>
<evidence type="ECO:0000313" key="2">
    <source>
        <dbReference type="EMBL" id="MFC3139821.1"/>
    </source>
</evidence>
<feature type="transmembrane region" description="Helical" evidence="1">
    <location>
        <begin position="51"/>
        <end position="72"/>
    </location>
</feature>
<keyword evidence="1" id="KW-1133">Transmembrane helix</keyword>
<feature type="transmembrane region" description="Helical" evidence="1">
    <location>
        <begin position="160"/>
        <end position="177"/>
    </location>
</feature>
<keyword evidence="3" id="KW-1185">Reference proteome</keyword>
<keyword evidence="1" id="KW-0812">Transmembrane</keyword>
<dbReference type="RefSeq" id="WP_248936315.1">
    <property type="nucleotide sequence ID" value="NZ_JAKILF010000004.1"/>
</dbReference>
<dbReference type="Proteomes" id="UP001595621">
    <property type="component" value="Unassembled WGS sequence"/>
</dbReference>